<dbReference type="NCBIfam" id="TIGR01445">
    <property type="entry name" value="intein_Nterm"/>
    <property type="match status" value="1"/>
</dbReference>
<dbReference type="InterPro" id="IPR036844">
    <property type="entry name" value="Hint_dom_sf"/>
</dbReference>
<evidence type="ECO:0000256" key="4">
    <source>
        <dbReference type="ARBA" id="ARBA00023000"/>
    </source>
</evidence>
<dbReference type="EMBL" id="PFMI01000027">
    <property type="protein sequence ID" value="PIZ00997.1"/>
    <property type="molecule type" value="Genomic_DNA"/>
</dbReference>
<dbReference type="SMART" id="SM00306">
    <property type="entry name" value="HintN"/>
    <property type="match status" value="2"/>
</dbReference>
<dbReference type="InterPro" id="IPR003587">
    <property type="entry name" value="Hint_dom_N"/>
</dbReference>
<dbReference type="CDD" id="cd00081">
    <property type="entry name" value="Hint"/>
    <property type="match status" value="1"/>
</dbReference>
<dbReference type="SUPFAM" id="SSF51998">
    <property type="entry name" value="PFL-like glycyl radical enzymes"/>
    <property type="match status" value="1"/>
</dbReference>
<organism evidence="8 9">
    <name type="scientific">bacterium (Candidatus Gribaldobacteria) CG_4_10_14_0_8_um_filter_33_9</name>
    <dbReference type="NCBI Taxonomy" id="2014266"/>
    <lineage>
        <taxon>Bacteria</taxon>
        <taxon>Candidatus Gribaldobacteria</taxon>
    </lineage>
</organism>
<dbReference type="InterPro" id="IPR044925">
    <property type="entry name" value="His-Me_finger_sf"/>
</dbReference>
<gene>
    <name evidence="8" type="ORF">COY61_01035</name>
</gene>
<dbReference type="SMART" id="SM00305">
    <property type="entry name" value="HintC"/>
    <property type="match status" value="2"/>
</dbReference>
<evidence type="ECO:0000313" key="9">
    <source>
        <dbReference type="Proteomes" id="UP000229371"/>
    </source>
</evidence>
<sequence>MGNSKLSSNGLKIAQVRYFLENVDKDWEDVSRRIGRGVGRVENGNSQVWEDKFSNMIYEMDFLPGGRIIRNVGRNKGSLFNCFVIPIEDSIEEIGQFLKDSLTLWSEGGGIGTNFSNLRPRGAIIKGKGGNSSGPVSFLEAADAVASTIESGGQRRAAGLACMNVSHPDILEFIDAKIVHGKISHFNLSVLVDEEFLEAVESDGLWEFKFAQQSMGTIKARIIWDKIISNMIKHAEPGLLNWDNMRSNNSYYYDPVISTNPCITGDTMVYVADGRRYVAIKTLAEEDKDVPVFCFNEQTHKPEVKMMRRPRITGRNKKILKVNLDDGSSVRCTENHKFYMKDGSIKRADELVMGDRLHHMVSYHASLEEIFKGSNSRSADYVWLNTDFSATLSEHRLVAEFSLGRKLKTGELIHHKDYNSLNNAIDNLVVMTKKEHDILHTKDMLGENNPMNRFPEKNWLIKQDWSDSNNGRFKGYTPEQVFDIAVKYSIELKRKATQEEWYEYCRSHGLPNSRYSLGNYSSPSKMLLAAAEKAGVVALQYSAHVREYKKYLELLTETDMDIFFEDGSIYVNKLCDMCGEIFSVVWWNRERAFCSRACSSRYAHSNEEHRTNKLLGYANRQQETRVNQIKLYSELKKRLNRAPMKKEWEKVCKNAGISYRIRSKKEKNFNEHCFISYKELQQAAELNFVVVSIEEDGYDDVYNGTVDGNHNFYFMVSEDKTKTKKIKYNNMLCRQCGEVILESYGSCNLGSLVLPNFITGTINTNWKKLEETIKLAVRFLDNVIELNKYSLKQNDIKAHNSRRIGIGVMGMAEYLFAKKLKYGSKKSVEEIERLMRFIRDIIYETSVELSVEKGAFPKFDSVAYGKAHFVRTLPAKLRMDIKDKGIRNVTCMALAPTGTISLLPEVSSGIEPLFKKAYRRNDRVSERIYVHPIYKGLLEKGEDIPEWFVDSEDIKPEDHFEIQAVSQKYVDSAVSKCISHNTRIETQDGLIKISDTNNNRILNSFSEINLSVMTEDKIETATSFYYNGFVKKGLKIITSNGFFIEGTENHNIRCLNENHEFVWKKLSDLKIDDILPIKINTCIVDSSKNRSIANILKKEFVFEQRYIKKVNVPNKISSDLCWWLGCLISDGSLISSTYTISFCQTGGEVLDKFVDITRKLFNIDCYIIRDNRRENLFNVIISSIKLFSWLNEYIGFNKDEIPELIFRSGKLMRKNFIEGITLDGFVSDDHICIKTDKSENFISQLQLLCASIGIPTYINQKYNSEYDKYYYNLFVQEDGILEMLNFSFPEKHKEIKLNKIINSKSLVRRKSFIFNKDLIPINNEFIMLLDKIENRCLDSSRLYNIFHHIKNNAKKQKALTLDSLLTVYSFIDNIPKIFNDDILFTKVKKIDTCEIETMDIEVLNGHNYIANGFISHNTINMPKETTSEELSRLTLEYIHDLKGVTIYVDESREGQVLNKISNDEVKNYLKTNESEKIIIYANSDDVKCSSGTCEI</sequence>
<proteinExistence type="predicted"/>
<reference evidence="9" key="1">
    <citation type="submission" date="2017-09" db="EMBL/GenBank/DDBJ databases">
        <title>Depth-based differentiation of microbial function through sediment-hosted aquifers and enrichment of novel symbionts in the deep terrestrial subsurface.</title>
        <authorList>
            <person name="Probst A.J."/>
            <person name="Ladd B."/>
            <person name="Jarett J.K."/>
            <person name="Geller-Mcgrath D.E."/>
            <person name="Sieber C.M.K."/>
            <person name="Emerson J.B."/>
            <person name="Anantharaman K."/>
            <person name="Thomas B.C."/>
            <person name="Malmstrom R."/>
            <person name="Stieglmeier M."/>
            <person name="Klingl A."/>
            <person name="Woyke T."/>
            <person name="Ryan C.M."/>
            <person name="Banfield J.F."/>
        </authorList>
    </citation>
    <scope>NUCLEOTIDE SEQUENCE [LARGE SCALE GENOMIC DNA]</scope>
</reference>
<comment type="caution">
    <text evidence="8">The sequence shown here is derived from an EMBL/GenBank/DDBJ whole genome shotgun (WGS) entry which is preliminary data.</text>
</comment>
<dbReference type="PROSITE" id="PS50819">
    <property type="entry name" value="INTEIN_ENDONUCLEASE"/>
    <property type="match status" value="1"/>
</dbReference>
<dbReference type="InterPro" id="IPR000788">
    <property type="entry name" value="RNR_lg_C"/>
</dbReference>
<dbReference type="InterPro" id="IPR006141">
    <property type="entry name" value="Intein_N"/>
</dbReference>
<keyword evidence="4" id="KW-0651">Protein splicing</keyword>
<evidence type="ECO:0000256" key="1">
    <source>
        <dbReference type="ARBA" id="ARBA00001922"/>
    </source>
</evidence>
<dbReference type="GO" id="GO:0004748">
    <property type="term" value="F:ribonucleoside-diphosphate reductase activity, thioredoxin disulfide as acceptor"/>
    <property type="evidence" value="ECO:0007669"/>
    <property type="project" value="TreeGrafter"/>
</dbReference>
<evidence type="ECO:0000259" key="7">
    <source>
        <dbReference type="PROSITE" id="PS50819"/>
    </source>
</evidence>
<dbReference type="InterPro" id="IPR003586">
    <property type="entry name" value="Hint_dom_C"/>
</dbReference>
<dbReference type="GO" id="GO:0031419">
    <property type="term" value="F:cobalamin binding"/>
    <property type="evidence" value="ECO:0007669"/>
    <property type="project" value="UniProtKB-KW"/>
</dbReference>
<dbReference type="Pfam" id="PF14890">
    <property type="entry name" value="Intein_splicing"/>
    <property type="match status" value="2"/>
</dbReference>
<keyword evidence="6" id="KW-0170">Cobalt</keyword>
<dbReference type="PROSITE" id="PS50818">
    <property type="entry name" value="INTEIN_C_TER"/>
    <property type="match status" value="1"/>
</dbReference>
<dbReference type="Proteomes" id="UP000229371">
    <property type="component" value="Unassembled WGS sequence"/>
</dbReference>
<dbReference type="SUPFAM" id="SSF51294">
    <property type="entry name" value="Hedgehog/intein (Hint) domain"/>
    <property type="match status" value="2"/>
</dbReference>
<evidence type="ECO:0000256" key="6">
    <source>
        <dbReference type="ARBA" id="ARBA00023285"/>
    </source>
</evidence>
<dbReference type="InterPro" id="IPR030934">
    <property type="entry name" value="Intein_C"/>
</dbReference>
<dbReference type="GO" id="GO:0016539">
    <property type="term" value="P:intein-mediated protein splicing"/>
    <property type="evidence" value="ECO:0007669"/>
    <property type="project" value="InterPro"/>
</dbReference>
<dbReference type="PRINTS" id="PR00379">
    <property type="entry name" value="INTEIN"/>
</dbReference>
<comment type="cofactor">
    <cofactor evidence="1">
        <name>adenosylcob(III)alamin</name>
        <dbReference type="ChEBI" id="CHEBI:18408"/>
    </cofactor>
</comment>
<feature type="domain" description="DOD-type homing endonuclease" evidence="7">
    <location>
        <begin position="1123"/>
        <end position="1254"/>
    </location>
</feature>
<dbReference type="PANTHER" id="PTHR43371:SF1">
    <property type="entry name" value="RIBONUCLEOSIDE-DIPHOSPHATE REDUCTASE"/>
    <property type="match status" value="1"/>
</dbReference>
<protein>
    <recommendedName>
        <fullName evidence="7">DOD-type homing endonuclease domain-containing protein</fullName>
    </recommendedName>
</protein>
<accession>A0A2M7RP63</accession>
<dbReference type="SUPFAM" id="SSF54060">
    <property type="entry name" value="His-Me finger endonucleases"/>
    <property type="match status" value="1"/>
</dbReference>
<dbReference type="Gene3D" id="3.20.70.20">
    <property type="match status" value="2"/>
</dbReference>
<dbReference type="Gene3D" id="2.170.16.10">
    <property type="entry name" value="Hedgehog/Intein (Hint) domain"/>
    <property type="match status" value="2"/>
</dbReference>
<keyword evidence="5" id="KW-0560">Oxidoreductase</keyword>
<evidence type="ECO:0000256" key="5">
    <source>
        <dbReference type="ARBA" id="ARBA00023002"/>
    </source>
</evidence>
<dbReference type="Pfam" id="PF02867">
    <property type="entry name" value="Ribonuc_red_lgC"/>
    <property type="match status" value="1"/>
</dbReference>
<dbReference type="GO" id="GO:0004519">
    <property type="term" value="F:endonuclease activity"/>
    <property type="evidence" value="ECO:0007669"/>
    <property type="project" value="InterPro"/>
</dbReference>
<dbReference type="Gene3D" id="3.10.28.10">
    <property type="entry name" value="Homing endonucleases"/>
    <property type="match status" value="1"/>
</dbReference>
<evidence type="ECO:0000256" key="3">
    <source>
        <dbReference type="ARBA" id="ARBA00022813"/>
    </source>
</evidence>
<dbReference type="PROSITE" id="PS50817">
    <property type="entry name" value="INTEIN_N_TER"/>
    <property type="match status" value="2"/>
</dbReference>
<keyword evidence="2" id="KW-0846">Cobalamin</keyword>
<dbReference type="InterPro" id="IPR006142">
    <property type="entry name" value="INTEIN"/>
</dbReference>
<evidence type="ECO:0000313" key="8">
    <source>
        <dbReference type="EMBL" id="PIZ00997.1"/>
    </source>
</evidence>
<dbReference type="PANTHER" id="PTHR43371">
    <property type="entry name" value="VITAMIN B12-DEPENDENT RIBONUCLEOTIDE REDUCTASE"/>
    <property type="match status" value="1"/>
</dbReference>
<name>A0A2M7RP63_9BACT</name>
<dbReference type="InterPro" id="IPR050862">
    <property type="entry name" value="RdRp_reductase_class-2"/>
</dbReference>
<dbReference type="InterPro" id="IPR027434">
    <property type="entry name" value="Homing_endonucl"/>
</dbReference>
<dbReference type="SUPFAM" id="SSF55608">
    <property type="entry name" value="Homing endonucleases"/>
    <property type="match status" value="1"/>
</dbReference>
<dbReference type="NCBIfam" id="TIGR01443">
    <property type="entry name" value="intein_Cterm"/>
    <property type="match status" value="1"/>
</dbReference>
<dbReference type="InterPro" id="IPR004042">
    <property type="entry name" value="Intein_endonuc_central"/>
</dbReference>
<keyword evidence="3" id="KW-0068">Autocatalytic cleavage</keyword>
<evidence type="ECO:0000256" key="2">
    <source>
        <dbReference type="ARBA" id="ARBA00022628"/>
    </source>
</evidence>